<keyword evidence="6" id="KW-0547">Nucleotide-binding</keyword>
<dbReference type="InterPro" id="IPR020830">
    <property type="entry name" value="GlycerAld_3-P_DH_AS"/>
</dbReference>
<keyword evidence="6" id="KW-0520">NAD</keyword>
<feature type="binding site" evidence="6">
    <location>
        <begin position="12"/>
        <end position="13"/>
    </location>
    <ligand>
        <name>NAD(+)</name>
        <dbReference type="ChEBI" id="CHEBI:57540"/>
    </ligand>
</feature>
<keyword evidence="12" id="KW-1185">Reference proteome</keyword>
<evidence type="ECO:0000256" key="2">
    <source>
        <dbReference type="ARBA" id="ARBA00011881"/>
    </source>
</evidence>
<evidence type="ECO:0000256" key="1">
    <source>
        <dbReference type="ARBA" id="ARBA00007406"/>
    </source>
</evidence>
<dbReference type="InterPro" id="IPR020829">
    <property type="entry name" value="GlycerAld_3-P_DH_cat"/>
</dbReference>
<evidence type="ECO:0000256" key="9">
    <source>
        <dbReference type="RuleBase" id="RU361160"/>
    </source>
</evidence>
<feature type="binding site" evidence="5">
    <location>
        <position position="232"/>
    </location>
    <ligand>
        <name>D-glyceraldehyde 3-phosphate</name>
        <dbReference type="ChEBI" id="CHEBI:59776"/>
    </ligand>
</feature>
<feature type="binding site" evidence="6">
    <location>
        <position position="79"/>
    </location>
    <ligand>
        <name>NAD(+)</name>
        <dbReference type="ChEBI" id="CHEBI:57540"/>
    </ligand>
</feature>
<reference evidence="12" key="1">
    <citation type="submission" date="2017-10" db="EMBL/GenBank/DDBJ databases">
        <title>Campylobacter species from seals.</title>
        <authorList>
            <person name="Gilbert M.J."/>
            <person name="Zomer A.L."/>
            <person name="Timmerman A.J."/>
            <person name="Duim B."/>
            <person name="Wagenaar J.A."/>
        </authorList>
    </citation>
    <scope>NUCLEOTIDE SEQUENCE [LARGE SCALE GENOMIC DNA]</scope>
    <source>
        <strain evidence="12">17S00004-5</strain>
    </source>
</reference>
<protein>
    <recommendedName>
        <fullName evidence="9">Glyceraldehyde-3-phosphate dehydrogenase</fullName>
        <ecNumber evidence="9">1.2.1.-</ecNumber>
    </recommendedName>
</protein>
<dbReference type="NCBIfam" id="TIGR01534">
    <property type="entry name" value="GAPDH-I"/>
    <property type="match status" value="1"/>
</dbReference>
<evidence type="ECO:0000259" key="10">
    <source>
        <dbReference type="SMART" id="SM00846"/>
    </source>
</evidence>
<dbReference type="Gene3D" id="3.30.360.10">
    <property type="entry name" value="Dihydrodipicolinate Reductase, domain 2"/>
    <property type="match status" value="1"/>
</dbReference>
<accession>A0A2P8R1E6</accession>
<dbReference type="CDD" id="cd18126">
    <property type="entry name" value="GAPDH_I_C"/>
    <property type="match status" value="1"/>
</dbReference>
<feature type="binding site" evidence="6">
    <location>
        <position position="314"/>
    </location>
    <ligand>
        <name>NAD(+)</name>
        <dbReference type="ChEBI" id="CHEBI:57540"/>
    </ligand>
</feature>
<dbReference type="PANTHER" id="PTHR43148">
    <property type="entry name" value="GLYCERALDEHYDE-3-PHOSPHATE DEHYDROGENASE 2"/>
    <property type="match status" value="1"/>
</dbReference>
<comment type="subunit">
    <text evidence="2">Homotetramer.</text>
</comment>
<dbReference type="FunFam" id="3.40.50.720:FF:000001">
    <property type="entry name" value="Glyceraldehyde-3-phosphate dehydrogenase"/>
    <property type="match status" value="1"/>
</dbReference>
<evidence type="ECO:0000256" key="3">
    <source>
        <dbReference type="ARBA" id="ARBA00023002"/>
    </source>
</evidence>
<dbReference type="RefSeq" id="WP_106871088.1">
    <property type="nucleotide sequence ID" value="NZ_CP053841.1"/>
</dbReference>
<feature type="binding site" evidence="6">
    <location>
        <position position="121"/>
    </location>
    <ligand>
        <name>NAD(+)</name>
        <dbReference type="ChEBI" id="CHEBI:57540"/>
    </ligand>
</feature>
<organism evidence="11 12">
    <name type="scientific">Campylobacter blaseri</name>
    <dbReference type="NCBI Taxonomy" id="2042961"/>
    <lineage>
        <taxon>Bacteria</taxon>
        <taxon>Pseudomonadati</taxon>
        <taxon>Campylobacterota</taxon>
        <taxon>Epsilonproteobacteria</taxon>
        <taxon>Campylobacterales</taxon>
        <taxon>Campylobacteraceae</taxon>
        <taxon>Campylobacter</taxon>
    </lineage>
</organism>
<feature type="domain" description="Glyceraldehyde 3-phosphate dehydrogenase NAD(P) binding" evidence="10">
    <location>
        <begin position="3"/>
        <end position="151"/>
    </location>
</feature>
<dbReference type="PROSITE" id="PS00071">
    <property type="entry name" value="GAPDH"/>
    <property type="match status" value="1"/>
</dbReference>
<comment type="similarity">
    <text evidence="1 8">Belongs to the glyceraldehyde-3-phosphate dehydrogenase family.</text>
</comment>
<dbReference type="Pfam" id="PF02800">
    <property type="entry name" value="Gp_dh_C"/>
    <property type="match status" value="1"/>
</dbReference>
<sequence>MALKVAINGFGRIGRCVARIISNRDDIEIVAINDTAKRDITRYLLQYDTVHGEFNKKVEVIDENNISIDGKQIPVFSTRDPKELKFKECGAQAVIECTGAFLTQEACKPYIDMGIDLVVMSAPAKDDTPTFVVGVNHTEYKGQNIISNASCTTNCLAPVAKVLNDKFGIEKGLVTTVHAYTASQNLLDVKAKDFRKSRAAAQNIIPTTTGAAKAISLVIPSLKGKMNGLALRVPVPNVSMVDLTATFKKDVSLEEINLAFKEYEDGAMKGILLLDYDKRVSSDFIGSSYSSIVAQDMTQIIEKNMVKVLSWYDNEWGYSSRLVDLTVYALNNRG</sequence>
<evidence type="ECO:0000256" key="6">
    <source>
        <dbReference type="PIRSR" id="PIRSR000149-3"/>
    </source>
</evidence>
<dbReference type="AlphaFoldDB" id="A0A2P8R1E6"/>
<dbReference type="InterPro" id="IPR020828">
    <property type="entry name" value="GlycerAld_3-P_DH_NAD(P)-bd"/>
</dbReference>
<evidence type="ECO:0000256" key="8">
    <source>
        <dbReference type="RuleBase" id="RU000397"/>
    </source>
</evidence>
<evidence type="ECO:0000256" key="7">
    <source>
        <dbReference type="PIRSR" id="PIRSR000149-4"/>
    </source>
</evidence>
<name>A0A2P8R1E6_9BACT</name>
<feature type="binding site" evidence="5">
    <location>
        <begin position="209"/>
        <end position="210"/>
    </location>
    <ligand>
        <name>D-glyceraldehyde 3-phosphate</name>
        <dbReference type="ChEBI" id="CHEBI:59776"/>
    </ligand>
</feature>
<dbReference type="InterPro" id="IPR020831">
    <property type="entry name" value="GlycerAld/Erythrose_P_DH"/>
</dbReference>
<dbReference type="Pfam" id="PF00044">
    <property type="entry name" value="Gp_dh_N"/>
    <property type="match status" value="1"/>
</dbReference>
<dbReference type="SMART" id="SM00846">
    <property type="entry name" value="Gp_dh_N"/>
    <property type="match status" value="1"/>
</dbReference>
<dbReference type="GO" id="GO:0016620">
    <property type="term" value="F:oxidoreductase activity, acting on the aldehyde or oxo group of donors, NAD or NADP as acceptor"/>
    <property type="evidence" value="ECO:0007669"/>
    <property type="project" value="InterPro"/>
</dbReference>
<comment type="caution">
    <text evidence="11">The sequence shown here is derived from an EMBL/GenBank/DDBJ whole genome shotgun (WGS) entry which is preliminary data.</text>
</comment>
<gene>
    <name evidence="11" type="primary">gap</name>
    <name evidence="11" type="ORF">CQ405_04535</name>
</gene>
<evidence type="ECO:0000313" key="11">
    <source>
        <dbReference type="EMBL" id="PSM52325.1"/>
    </source>
</evidence>
<evidence type="ECO:0000256" key="4">
    <source>
        <dbReference type="PIRSR" id="PIRSR000149-1"/>
    </source>
</evidence>
<dbReference type="GO" id="GO:0050661">
    <property type="term" value="F:NADP binding"/>
    <property type="evidence" value="ECO:0007669"/>
    <property type="project" value="InterPro"/>
</dbReference>
<dbReference type="FunFam" id="3.30.360.10:FF:000002">
    <property type="entry name" value="Glyceraldehyde-3-phosphate dehydrogenase"/>
    <property type="match status" value="1"/>
</dbReference>
<feature type="binding site" evidence="5">
    <location>
        <position position="181"/>
    </location>
    <ligand>
        <name>D-glyceraldehyde 3-phosphate</name>
        <dbReference type="ChEBI" id="CHEBI:59776"/>
    </ligand>
</feature>
<feature type="binding site" evidence="6">
    <location>
        <position position="34"/>
    </location>
    <ligand>
        <name>NAD(+)</name>
        <dbReference type="ChEBI" id="CHEBI:57540"/>
    </ligand>
</feature>
<dbReference type="PIRSF" id="PIRSF000149">
    <property type="entry name" value="GAP_DH"/>
    <property type="match status" value="1"/>
</dbReference>
<dbReference type="SUPFAM" id="SSF55347">
    <property type="entry name" value="Glyceraldehyde-3-phosphate dehydrogenase-like, C-terminal domain"/>
    <property type="match status" value="1"/>
</dbReference>
<dbReference type="InterPro" id="IPR036291">
    <property type="entry name" value="NAD(P)-bd_dom_sf"/>
</dbReference>
<dbReference type="InterPro" id="IPR006424">
    <property type="entry name" value="Glyceraldehyde-3-P_DH_1"/>
</dbReference>
<dbReference type="Proteomes" id="UP000240535">
    <property type="component" value="Unassembled WGS sequence"/>
</dbReference>
<keyword evidence="3 9" id="KW-0560">Oxidoreductase</keyword>
<evidence type="ECO:0000256" key="5">
    <source>
        <dbReference type="PIRSR" id="PIRSR000149-2"/>
    </source>
</evidence>
<feature type="site" description="Activates thiol group during catalysis" evidence="7">
    <location>
        <position position="178"/>
    </location>
</feature>
<dbReference type="EMBL" id="PDHH01000003">
    <property type="protein sequence ID" value="PSM52325.1"/>
    <property type="molecule type" value="Genomic_DNA"/>
</dbReference>
<evidence type="ECO:0000313" key="12">
    <source>
        <dbReference type="Proteomes" id="UP000240535"/>
    </source>
</evidence>
<feature type="active site" description="Nucleophile" evidence="4">
    <location>
        <position position="151"/>
    </location>
</feature>
<dbReference type="EC" id="1.2.1.-" evidence="9"/>
<dbReference type="Gene3D" id="3.40.50.720">
    <property type="entry name" value="NAD(P)-binding Rossmann-like Domain"/>
    <property type="match status" value="1"/>
</dbReference>
<dbReference type="CDD" id="cd05214">
    <property type="entry name" value="GAPDH_I_N"/>
    <property type="match status" value="1"/>
</dbReference>
<proteinExistence type="inferred from homology"/>
<dbReference type="GO" id="GO:0006006">
    <property type="term" value="P:glucose metabolic process"/>
    <property type="evidence" value="ECO:0007669"/>
    <property type="project" value="InterPro"/>
</dbReference>
<dbReference type="OrthoDB" id="9803304at2"/>
<dbReference type="SUPFAM" id="SSF51735">
    <property type="entry name" value="NAD(P)-binding Rossmann-fold domains"/>
    <property type="match status" value="1"/>
</dbReference>
<feature type="binding site" evidence="5">
    <location>
        <begin position="150"/>
        <end position="152"/>
    </location>
    <ligand>
        <name>D-glyceraldehyde 3-phosphate</name>
        <dbReference type="ChEBI" id="CHEBI:59776"/>
    </ligand>
</feature>
<dbReference type="PRINTS" id="PR00078">
    <property type="entry name" value="G3PDHDRGNASE"/>
</dbReference>
<dbReference type="GO" id="GO:0051287">
    <property type="term" value="F:NAD binding"/>
    <property type="evidence" value="ECO:0007669"/>
    <property type="project" value="InterPro"/>
</dbReference>